<dbReference type="InterPro" id="IPR029903">
    <property type="entry name" value="RmlD-like-bd"/>
</dbReference>
<keyword evidence="2 4" id="KW-0560">Oxidoreductase</keyword>
<dbReference type="EMBL" id="JACWFH010000012">
    <property type="protein sequence ID" value="MBY0097320.1"/>
    <property type="molecule type" value="Genomic_DNA"/>
</dbReference>
<dbReference type="InterPro" id="IPR005913">
    <property type="entry name" value="dTDP_dehydrorham_reduct"/>
</dbReference>
<dbReference type="PANTHER" id="PTHR10491:SF4">
    <property type="entry name" value="METHIONINE ADENOSYLTRANSFERASE 2 SUBUNIT BETA"/>
    <property type="match status" value="1"/>
</dbReference>
<evidence type="ECO:0000256" key="2">
    <source>
        <dbReference type="RuleBase" id="RU364082"/>
    </source>
</evidence>
<dbReference type="Pfam" id="PF04321">
    <property type="entry name" value="RmlD_sub_bind"/>
    <property type="match status" value="1"/>
</dbReference>
<evidence type="ECO:0000256" key="1">
    <source>
        <dbReference type="ARBA" id="ARBA00010944"/>
    </source>
</evidence>
<dbReference type="CDD" id="cd05254">
    <property type="entry name" value="dTDP_HR_like_SDR_e"/>
    <property type="match status" value="1"/>
</dbReference>
<comment type="caution">
    <text evidence="4">The sequence shown here is derived from an EMBL/GenBank/DDBJ whole genome shotgun (WGS) entry which is preliminary data.</text>
</comment>
<dbReference type="NCBIfam" id="TIGR01214">
    <property type="entry name" value="rmlD"/>
    <property type="match status" value="1"/>
</dbReference>
<name>A0ABS7K5B5_9BACI</name>
<protein>
    <recommendedName>
        <fullName evidence="2">dTDP-4-dehydrorhamnose reductase</fullName>
        <ecNumber evidence="2">1.1.1.133</ecNumber>
    </recommendedName>
</protein>
<evidence type="ECO:0000313" key="5">
    <source>
        <dbReference type="Proteomes" id="UP000769780"/>
    </source>
</evidence>
<comment type="pathway">
    <text evidence="2">Carbohydrate biosynthesis; dTDP-L-rhamnose biosynthesis.</text>
</comment>
<feature type="domain" description="RmlD-like substrate binding" evidence="3">
    <location>
        <begin position="1"/>
        <end position="280"/>
    </location>
</feature>
<gene>
    <name evidence="4" type="primary">rfbD</name>
    <name evidence="4" type="ORF">H0185_10995</name>
</gene>
<dbReference type="Gene3D" id="3.90.25.10">
    <property type="entry name" value="UDP-galactose 4-epimerase, domain 1"/>
    <property type="match status" value="1"/>
</dbReference>
<evidence type="ECO:0000259" key="3">
    <source>
        <dbReference type="Pfam" id="PF04321"/>
    </source>
</evidence>
<dbReference type="RefSeq" id="WP_221873542.1">
    <property type="nucleotide sequence ID" value="NZ_JACWFH010000012.1"/>
</dbReference>
<dbReference type="GO" id="GO:0008831">
    <property type="term" value="F:dTDP-4-dehydrorhamnose reductase activity"/>
    <property type="evidence" value="ECO:0007669"/>
    <property type="project" value="UniProtKB-EC"/>
</dbReference>
<accession>A0ABS7K5B5</accession>
<dbReference type="Gene3D" id="3.40.50.720">
    <property type="entry name" value="NAD(P)-binding Rossmann-like Domain"/>
    <property type="match status" value="1"/>
</dbReference>
<reference evidence="4 5" key="1">
    <citation type="submission" date="2020-07" db="EMBL/GenBank/DDBJ databases">
        <title>Fungal Genomes of the International Space Station.</title>
        <authorList>
            <person name="Seuylemezian A."/>
            <person name="Singh N.K."/>
            <person name="Wood J."/>
            <person name="Venkateswaran K."/>
        </authorList>
    </citation>
    <scope>NUCLEOTIDE SEQUENCE [LARGE SCALE GENOMIC DNA]</scope>
    <source>
        <strain evidence="4 5">PL-B2</strain>
    </source>
</reference>
<keyword evidence="5" id="KW-1185">Reference proteome</keyword>
<dbReference type="InterPro" id="IPR036291">
    <property type="entry name" value="NAD(P)-bd_dom_sf"/>
</dbReference>
<dbReference type="SUPFAM" id="SSF51735">
    <property type="entry name" value="NAD(P)-binding Rossmann-fold domains"/>
    <property type="match status" value="1"/>
</dbReference>
<sequence>MKVLVTGYTGQLGYDVVHQGLQLGLIMVGIGSKDLDITNKEAVFQYVKKEKPDAIIHCAAYTAVDKAEENKITCQRVNVNGTSNLAEVAREINSKFMYISTDYVFNGEGQTPFQETDETSPIGYYGRTKLEGEDAVKQLLDKWFIIRISWVFGINGNNFVKTMLRLAETRDELNVVGDQFGSPTYTSDLAKLLIDMIKTDKYGIYHASNEGFCSWADFAQEVFRQAKIKVKVNSISTEEYPTRAVRPKNSRMSKQKLVENGFNSLPEWQNAVERYLKQLTQEVK</sequence>
<comment type="similarity">
    <text evidence="1 2">Belongs to the dTDP-4-dehydrorhamnose reductase family.</text>
</comment>
<dbReference type="PANTHER" id="PTHR10491">
    <property type="entry name" value="DTDP-4-DEHYDRORHAMNOSE REDUCTASE"/>
    <property type="match status" value="1"/>
</dbReference>
<proteinExistence type="inferred from homology"/>
<keyword evidence="2" id="KW-0521">NADP</keyword>
<comment type="function">
    <text evidence="2">Catalyzes the reduction of dTDP-6-deoxy-L-lyxo-4-hexulose to yield dTDP-L-rhamnose.</text>
</comment>
<dbReference type="Proteomes" id="UP000769780">
    <property type="component" value="Unassembled WGS sequence"/>
</dbReference>
<organism evidence="4 5">
    <name type="scientific">Mesobacillus maritimus</name>
    <dbReference type="NCBI Taxonomy" id="1643336"/>
    <lineage>
        <taxon>Bacteria</taxon>
        <taxon>Bacillati</taxon>
        <taxon>Bacillota</taxon>
        <taxon>Bacilli</taxon>
        <taxon>Bacillales</taxon>
        <taxon>Bacillaceae</taxon>
        <taxon>Mesobacillus</taxon>
    </lineage>
</organism>
<dbReference type="EC" id="1.1.1.133" evidence="2"/>
<evidence type="ECO:0000313" key="4">
    <source>
        <dbReference type="EMBL" id="MBY0097320.1"/>
    </source>
</evidence>